<evidence type="ECO:0000313" key="1">
    <source>
        <dbReference type="EMBL" id="KAK8087259.1"/>
    </source>
</evidence>
<dbReference type="Proteomes" id="UP001480595">
    <property type="component" value="Unassembled WGS sequence"/>
</dbReference>
<dbReference type="RefSeq" id="XP_066721783.1">
    <property type="nucleotide sequence ID" value="XM_066853642.1"/>
</dbReference>
<dbReference type="GeneID" id="92086705"/>
<evidence type="ECO:0000313" key="2">
    <source>
        <dbReference type="Proteomes" id="UP001480595"/>
    </source>
</evidence>
<reference evidence="1 2" key="1">
    <citation type="submission" date="2023-01" db="EMBL/GenBank/DDBJ databases">
        <title>Analysis of 21 Apiospora genomes using comparative genomics revels a genus with tremendous synthesis potential of carbohydrate active enzymes and secondary metabolites.</title>
        <authorList>
            <person name="Sorensen T."/>
        </authorList>
    </citation>
    <scope>NUCLEOTIDE SEQUENCE [LARGE SCALE GENOMIC DNA]</scope>
    <source>
        <strain evidence="1 2">CBS 135458</strain>
    </source>
</reference>
<proteinExistence type="predicted"/>
<sequence length="372" mass="42411">MADNKKLLSQMRIKTQLKYMAMKASNEIVKEAYKNIKETSPKDLTIQAVTSAFKKARKDNAKNILQKESLVSVHPNPQFGSILFKIPQEIRNEVYGYVFDSTRLWFGESGTGLPPKKSKRHSLALLTCCSRVRTEIGLTWLKRVLLCFESPELMPQKLLTIPAPISSVGHVRVHRLTGMMMAKAVLIHEFLRVLEGLCLEELTIVAGTDNSRSDYRAVELLLKKSNGWRRLTVHFQPAYPLFDGYDTAQIHNGRHRQPLPETFERLLQQRDGVDSHPIVHLLQGSTGQVVNLPVHGFRQRHFQALYKQENGVPNSDRGLQYSLLAQRGQGANVAVPPLVLPPSHRLYRQTKEQILMENRDTYDDPHEFDFGN</sequence>
<organism evidence="1 2">
    <name type="scientific">Apiospora phragmitis</name>
    <dbReference type="NCBI Taxonomy" id="2905665"/>
    <lineage>
        <taxon>Eukaryota</taxon>
        <taxon>Fungi</taxon>
        <taxon>Dikarya</taxon>
        <taxon>Ascomycota</taxon>
        <taxon>Pezizomycotina</taxon>
        <taxon>Sordariomycetes</taxon>
        <taxon>Xylariomycetidae</taxon>
        <taxon>Amphisphaeriales</taxon>
        <taxon>Apiosporaceae</taxon>
        <taxon>Apiospora</taxon>
    </lineage>
</organism>
<comment type="caution">
    <text evidence="1">The sequence shown here is derived from an EMBL/GenBank/DDBJ whole genome shotgun (WGS) entry which is preliminary data.</text>
</comment>
<evidence type="ECO:0008006" key="3">
    <source>
        <dbReference type="Google" id="ProtNLM"/>
    </source>
</evidence>
<gene>
    <name evidence="1" type="ORF">PG994_002233</name>
</gene>
<dbReference type="EMBL" id="JAQQWL010000002">
    <property type="protein sequence ID" value="KAK8087259.1"/>
    <property type="molecule type" value="Genomic_DNA"/>
</dbReference>
<name>A0ABR1WVV0_9PEZI</name>
<keyword evidence="2" id="KW-1185">Reference proteome</keyword>
<accession>A0ABR1WVV0</accession>
<protein>
    <recommendedName>
        <fullName evidence="3">F-box domain-containing protein</fullName>
    </recommendedName>
</protein>